<keyword evidence="1" id="KW-0472">Membrane</keyword>
<evidence type="ECO:0000256" key="1">
    <source>
        <dbReference type="SAM" id="Phobius"/>
    </source>
</evidence>
<feature type="transmembrane region" description="Helical" evidence="1">
    <location>
        <begin position="77"/>
        <end position="98"/>
    </location>
</feature>
<dbReference type="Proteomes" id="UP001054945">
    <property type="component" value="Unassembled WGS sequence"/>
</dbReference>
<feature type="transmembrane region" description="Helical" evidence="1">
    <location>
        <begin position="104"/>
        <end position="122"/>
    </location>
</feature>
<feature type="transmembrane region" description="Helical" evidence="1">
    <location>
        <begin position="158"/>
        <end position="178"/>
    </location>
</feature>
<feature type="transmembrane region" description="Helical" evidence="1">
    <location>
        <begin position="190"/>
        <end position="218"/>
    </location>
</feature>
<reference evidence="2 3" key="1">
    <citation type="submission" date="2021-06" db="EMBL/GenBank/DDBJ databases">
        <title>Caerostris extrusa draft genome.</title>
        <authorList>
            <person name="Kono N."/>
            <person name="Arakawa K."/>
        </authorList>
    </citation>
    <scope>NUCLEOTIDE SEQUENCE [LARGE SCALE GENOMIC DNA]</scope>
</reference>
<accession>A0AAV4M6B5</accession>
<sequence length="255" mass="29949">MCLVDNLSSKISDIELTSMDIFCTNHERNTKEPSWMGIEILSSVPFNCFVYTRIYIACMLIKNYENLPLNTNRKCSFLIYVSQSKYVVVCVTFMWSFLDQYLDWSIHFLVAVLYCFSCRQTTSSINKLCSEKQHFQSQTAWQKYFSVRKCLKEIEERYSFLIFVLMGRSFVEFFRVLTFLLDVNAAAEDVLFSVLATFYSSIIFAVFLRVALSASGLLTSYRRLREMMTELPRDLYCFDEDLEASRLFMRICADK</sequence>
<dbReference type="AlphaFoldDB" id="A0AAV4M6B5"/>
<name>A0AAV4M6B5_CAEEX</name>
<gene>
    <name evidence="2" type="primary">AVEN_266221_1</name>
    <name evidence="2" type="ORF">CEXT_436511</name>
</gene>
<dbReference type="EMBL" id="BPLR01001911">
    <property type="protein sequence ID" value="GIX67903.1"/>
    <property type="molecule type" value="Genomic_DNA"/>
</dbReference>
<protein>
    <submittedName>
        <fullName evidence="2">Uncharacterized protein</fullName>
    </submittedName>
</protein>
<organism evidence="2 3">
    <name type="scientific">Caerostris extrusa</name>
    <name type="common">Bark spider</name>
    <name type="synonym">Caerostris bankana</name>
    <dbReference type="NCBI Taxonomy" id="172846"/>
    <lineage>
        <taxon>Eukaryota</taxon>
        <taxon>Metazoa</taxon>
        <taxon>Ecdysozoa</taxon>
        <taxon>Arthropoda</taxon>
        <taxon>Chelicerata</taxon>
        <taxon>Arachnida</taxon>
        <taxon>Araneae</taxon>
        <taxon>Araneomorphae</taxon>
        <taxon>Entelegynae</taxon>
        <taxon>Araneoidea</taxon>
        <taxon>Araneidae</taxon>
        <taxon>Caerostris</taxon>
    </lineage>
</organism>
<proteinExistence type="predicted"/>
<evidence type="ECO:0000313" key="2">
    <source>
        <dbReference type="EMBL" id="GIX67903.1"/>
    </source>
</evidence>
<keyword evidence="1" id="KW-1133">Transmembrane helix</keyword>
<keyword evidence="3" id="KW-1185">Reference proteome</keyword>
<comment type="caution">
    <text evidence="2">The sequence shown here is derived from an EMBL/GenBank/DDBJ whole genome shotgun (WGS) entry which is preliminary data.</text>
</comment>
<keyword evidence="1" id="KW-0812">Transmembrane</keyword>
<feature type="transmembrane region" description="Helical" evidence="1">
    <location>
        <begin position="35"/>
        <end position="56"/>
    </location>
</feature>
<evidence type="ECO:0000313" key="3">
    <source>
        <dbReference type="Proteomes" id="UP001054945"/>
    </source>
</evidence>